<dbReference type="Gene3D" id="2.120.10.30">
    <property type="entry name" value="TolB, C-terminal domain"/>
    <property type="match status" value="1"/>
</dbReference>
<dbReference type="Proteomes" id="UP000469558">
    <property type="component" value="Unassembled WGS sequence"/>
</dbReference>
<keyword evidence="2" id="KW-1185">Reference proteome</keyword>
<dbReference type="PANTHER" id="PTHR11799:SF20">
    <property type="entry name" value="SMP-30_GLUCONOLACTONASE_LRE-LIKE REGION DOMAIN-CONTAINING PROTEIN"/>
    <property type="match status" value="1"/>
</dbReference>
<comment type="caution">
    <text evidence="1">The sequence shown here is derived from an EMBL/GenBank/DDBJ whole genome shotgun (WGS) entry which is preliminary data.</text>
</comment>
<dbReference type="SUPFAM" id="SSF63829">
    <property type="entry name" value="Calcium-dependent phosphotriesterase"/>
    <property type="match status" value="1"/>
</dbReference>
<sequence length="429" mass="47234">MKATRYRPIAVSAIAILLLSLLYQNLAREIIFNIIGFNRIIQPLSDFPYSCRRIYNEHLEACEDLWLDEQARQLFLACTGPTSRMNWNPDVRKFNVSGRRPGGARVSVLDIDEPGQDGLYGLRQLQVVGYKGSRNDGTLDTIGFDVERVGDGALRLWMVNMQPPGNETHQPVDAAKVGANVTVELFEVDRSRQSMVHVKTFVHDAIATPNKPAAVGEGAFLVTNDKSTKFGLRRRLDAVLGGGSVAYCNSTSCHIAADRGFAFPNGMIKGADGLYYVPNILTNKISVMQLGPDLMLKEVDVIRVGMPVDNLSLDADGDIWASGFPKALEMAASMLDPFNVSPKSTIWRIRKGVEGYEVRKMVEDRDAVAISGATTTVHDTLTGRLFIGGHDGLQHDLDFVDGRNTLNSLTEATRDRTLRPITTSEYSGE</sequence>
<dbReference type="EMBL" id="QGMK01001001">
    <property type="protein sequence ID" value="TVY75620.1"/>
    <property type="molecule type" value="Genomic_DNA"/>
</dbReference>
<dbReference type="InterPro" id="IPR051288">
    <property type="entry name" value="Serum_paraoxonase/arylesterase"/>
</dbReference>
<evidence type="ECO:0000313" key="2">
    <source>
        <dbReference type="Proteomes" id="UP000469558"/>
    </source>
</evidence>
<dbReference type="AlphaFoldDB" id="A0A8T9C469"/>
<organism evidence="1 2">
    <name type="scientific">Lachnellula suecica</name>
    <dbReference type="NCBI Taxonomy" id="602035"/>
    <lineage>
        <taxon>Eukaryota</taxon>
        <taxon>Fungi</taxon>
        <taxon>Dikarya</taxon>
        <taxon>Ascomycota</taxon>
        <taxon>Pezizomycotina</taxon>
        <taxon>Leotiomycetes</taxon>
        <taxon>Helotiales</taxon>
        <taxon>Lachnaceae</taxon>
        <taxon>Lachnellula</taxon>
    </lineage>
</organism>
<name>A0A8T9C469_9HELO</name>
<protein>
    <submittedName>
        <fullName evidence="1">Serum paraoxonase/arylesterase</fullName>
    </submittedName>
</protein>
<dbReference type="PANTHER" id="PTHR11799">
    <property type="entry name" value="PARAOXONASE"/>
    <property type="match status" value="1"/>
</dbReference>
<dbReference type="InterPro" id="IPR011042">
    <property type="entry name" value="6-blade_b-propeller_TolB-like"/>
</dbReference>
<evidence type="ECO:0000313" key="1">
    <source>
        <dbReference type="EMBL" id="TVY75620.1"/>
    </source>
</evidence>
<proteinExistence type="predicted"/>
<reference evidence="1 2" key="1">
    <citation type="submission" date="2018-05" db="EMBL/GenBank/DDBJ databases">
        <title>Genome sequencing and assembly of the regulated plant pathogen Lachnellula willkommii and related sister species for the development of diagnostic species identification markers.</title>
        <authorList>
            <person name="Giroux E."/>
            <person name="Bilodeau G."/>
        </authorList>
    </citation>
    <scope>NUCLEOTIDE SEQUENCE [LARGE SCALE GENOMIC DNA]</scope>
    <source>
        <strain evidence="1 2">CBS 268.59</strain>
    </source>
</reference>
<gene>
    <name evidence="1" type="primary">Pon2</name>
    <name evidence="1" type="ORF">LSUE1_G005304</name>
</gene>
<dbReference type="OrthoDB" id="5307922at2759"/>
<accession>A0A8T9C469</accession>